<evidence type="ECO:0000313" key="2">
    <source>
        <dbReference type="EMBL" id="QDY92773.1"/>
    </source>
</evidence>
<proteinExistence type="predicted"/>
<dbReference type="CDD" id="cd00267">
    <property type="entry name" value="ABC_ATPase"/>
    <property type="match status" value="1"/>
</dbReference>
<dbReference type="Gene3D" id="3.40.50.300">
    <property type="entry name" value="P-loop containing nucleotide triphosphate hydrolases"/>
    <property type="match status" value="2"/>
</dbReference>
<protein>
    <submittedName>
        <fullName evidence="2">AAA family ATPase</fullName>
    </submittedName>
</protein>
<accession>A0AAP9E0Y4</accession>
<dbReference type="PANTHER" id="PTHR32114">
    <property type="entry name" value="ABC TRANSPORTER ABCH.3"/>
    <property type="match status" value="1"/>
</dbReference>
<dbReference type="PANTHER" id="PTHR32114:SF2">
    <property type="entry name" value="ABC TRANSPORTER ABCH.3"/>
    <property type="match status" value="1"/>
</dbReference>
<dbReference type="InterPro" id="IPR027417">
    <property type="entry name" value="P-loop_NTPase"/>
</dbReference>
<organism evidence="2 3">
    <name type="scientific">Agrobacterium tumefaciens</name>
    <dbReference type="NCBI Taxonomy" id="358"/>
    <lineage>
        <taxon>Bacteria</taxon>
        <taxon>Pseudomonadati</taxon>
        <taxon>Pseudomonadota</taxon>
        <taxon>Alphaproteobacteria</taxon>
        <taxon>Hyphomicrobiales</taxon>
        <taxon>Rhizobiaceae</taxon>
        <taxon>Rhizobium/Agrobacterium group</taxon>
        <taxon>Agrobacterium</taxon>
        <taxon>Agrobacterium tumefaciens complex</taxon>
    </lineage>
</organism>
<sequence length="675" mass="74025">MRLSYVHLHGFRGYREPVRLEFADSFTIIDGRNGVGKSTMFDAVEFALTGTISKYLDAKADGESVANYLWWAGPLGQDLDISKHFVEVGFSNGDVQFAIRRTPLDPKNFDVHVETAHLLQPDAAPREAIVQLCNSTIIRDEHIARLSLDLKEGDRFALLRDAIGAVDAEDWIKRAQAIYSVSVARTKAAQGEVEAAGIAQANAAKQLDQARGSLPAVDIVAQACARLQLALGTSVAGSQLSDLARQRIAAISLEKENLQSLIAGYAHFENVRRALPDAEKRTSESSAAAEVAQLRYADAVNAMSASPDATEFSRQAKQLEHLIDLGRRLGLRDGHCPLCASGISHEDFIQGLDQAINIAKQLDTKAVEQAQKERERDAAFVEMQTSEQAFLKASAERDQLALSIERFNTRLAEASLREATAAEIEIRFAKVTADQQAIASDLRMFDTHSIDRVIGRLIGDQSTAVDRVRSAEVRLGRARTAEARAKSIYDAARRAAAETLQLRLDRVIPLMSELYKRLRPHPIWNDIEYSVRGDVNRFLTLKVDGEVNPQFVFSSGQRRATGLAFLLSVNLSIAWSKWKSILLDDPVQHVDDFRTVHLAEVLAQLCASGRQVICAVEDSALADLMCRRLPSTVSSPGKRISLGADATGALGIVNEQNVASLSRRSLVPPNNFLSA</sequence>
<dbReference type="RefSeq" id="WP_099085689.1">
    <property type="nucleotide sequence ID" value="NZ_CP042274.1"/>
</dbReference>
<gene>
    <name evidence="2" type="ORF">CG010_000585</name>
</gene>
<dbReference type="SUPFAM" id="SSF52540">
    <property type="entry name" value="P-loop containing nucleoside triphosphate hydrolases"/>
    <property type="match status" value="1"/>
</dbReference>
<dbReference type="Proteomes" id="UP000222296">
    <property type="component" value="Chromosome Circular"/>
</dbReference>
<dbReference type="Pfam" id="PF02463">
    <property type="entry name" value="SMC_N"/>
    <property type="match status" value="1"/>
</dbReference>
<reference evidence="2 3" key="1">
    <citation type="journal article" date="2017" name="Genome Announc.">
        <title>Draft Genome Sequence of Agrobacterium tumefaciens Biovar 1 Strain 186, Isolated from Walnut.</title>
        <authorList>
            <person name="Poret-Peterson A.T."/>
            <person name="Bhatnagar S."/>
            <person name="McClean A.E."/>
            <person name="Kluepfel D.A."/>
        </authorList>
    </citation>
    <scope>NUCLEOTIDE SEQUENCE [LARGE SCALE GENOMIC DNA]</scope>
    <source>
        <strain evidence="2 3">186</strain>
    </source>
</reference>
<evidence type="ECO:0000313" key="3">
    <source>
        <dbReference type="Proteomes" id="UP000222296"/>
    </source>
</evidence>
<dbReference type="AlphaFoldDB" id="A0AAP9E0Y4"/>
<name>A0AAP9E0Y4_AGRTU</name>
<dbReference type="EMBL" id="CP042274">
    <property type="protein sequence ID" value="QDY92773.1"/>
    <property type="molecule type" value="Genomic_DNA"/>
</dbReference>
<feature type="domain" description="RecF/RecN/SMC N-terminal" evidence="1">
    <location>
        <begin position="3"/>
        <end position="615"/>
    </location>
</feature>
<evidence type="ECO:0000259" key="1">
    <source>
        <dbReference type="Pfam" id="PF02463"/>
    </source>
</evidence>
<dbReference type="InterPro" id="IPR003395">
    <property type="entry name" value="RecF/RecN/SMC_N"/>
</dbReference>